<keyword evidence="3 6" id="KW-0812">Transmembrane</keyword>
<comment type="caution">
    <text evidence="7">The sequence shown here is derived from an EMBL/GenBank/DDBJ whole genome shotgun (WGS) entry which is preliminary data.</text>
</comment>
<sequence>MFGKEVMTNKEALMISLTGLCIVFLTLIVIAIMIKLTSVVVNSITKGDKEVTQKSPQQAAAPRVENKKDAAVIAAIIAAVSEEMKLPVDKFKIVSIKEKN</sequence>
<gene>
    <name evidence="7" type="ORF">J2Z71_000898</name>
</gene>
<organism evidence="7 8">
    <name type="scientific">Peptoniphilus stercorisuis</name>
    <dbReference type="NCBI Taxonomy" id="1436965"/>
    <lineage>
        <taxon>Bacteria</taxon>
        <taxon>Bacillati</taxon>
        <taxon>Bacillota</taxon>
        <taxon>Tissierellia</taxon>
        <taxon>Tissierellales</taxon>
        <taxon>Peptoniphilaceae</taxon>
        <taxon>Peptoniphilus</taxon>
    </lineage>
</organism>
<accession>A0ABS4KC63</accession>
<keyword evidence="2" id="KW-1003">Cell membrane</keyword>
<evidence type="ECO:0000313" key="8">
    <source>
        <dbReference type="Proteomes" id="UP001519306"/>
    </source>
</evidence>
<keyword evidence="5 6" id="KW-0472">Membrane</keyword>
<evidence type="ECO:0000256" key="3">
    <source>
        <dbReference type="ARBA" id="ARBA00022692"/>
    </source>
</evidence>
<dbReference type="InterPro" id="IPR005899">
    <property type="entry name" value="Na_pump_deCOase"/>
</dbReference>
<protein>
    <submittedName>
        <fullName evidence="7">Sodium pump decarboxylase gamma subunit</fullName>
    </submittedName>
</protein>
<dbReference type="RefSeq" id="WP_210060660.1">
    <property type="nucleotide sequence ID" value="NZ_JAGGLJ010000007.1"/>
</dbReference>
<keyword evidence="4 6" id="KW-1133">Transmembrane helix</keyword>
<evidence type="ECO:0000256" key="4">
    <source>
        <dbReference type="ARBA" id="ARBA00022989"/>
    </source>
</evidence>
<evidence type="ECO:0000256" key="2">
    <source>
        <dbReference type="ARBA" id="ARBA00022475"/>
    </source>
</evidence>
<keyword evidence="8" id="KW-1185">Reference proteome</keyword>
<evidence type="ECO:0000256" key="1">
    <source>
        <dbReference type="ARBA" id="ARBA00004236"/>
    </source>
</evidence>
<name>A0ABS4KC63_9FIRM</name>
<proteinExistence type="predicted"/>
<evidence type="ECO:0000256" key="6">
    <source>
        <dbReference type="SAM" id="Phobius"/>
    </source>
</evidence>
<reference evidence="7 8" key="1">
    <citation type="submission" date="2021-03" db="EMBL/GenBank/DDBJ databases">
        <title>Genomic Encyclopedia of Type Strains, Phase IV (KMG-IV): sequencing the most valuable type-strain genomes for metagenomic binning, comparative biology and taxonomic classification.</title>
        <authorList>
            <person name="Goeker M."/>
        </authorList>
    </citation>
    <scope>NUCLEOTIDE SEQUENCE [LARGE SCALE GENOMIC DNA]</scope>
    <source>
        <strain evidence="7 8">DSM 27563</strain>
    </source>
</reference>
<evidence type="ECO:0000256" key="5">
    <source>
        <dbReference type="ARBA" id="ARBA00023136"/>
    </source>
</evidence>
<dbReference type="EMBL" id="JAGGLJ010000007">
    <property type="protein sequence ID" value="MBP2025368.1"/>
    <property type="molecule type" value="Genomic_DNA"/>
</dbReference>
<dbReference type="NCBIfam" id="TIGR01195">
    <property type="entry name" value="oadG_fam"/>
    <property type="match status" value="1"/>
</dbReference>
<feature type="transmembrane region" description="Helical" evidence="6">
    <location>
        <begin position="12"/>
        <end position="34"/>
    </location>
</feature>
<evidence type="ECO:0000313" key="7">
    <source>
        <dbReference type="EMBL" id="MBP2025368.1"/>
    </source>
</evidence>
<comment type="subcellular location">
    <subcellularLocation>
        <location evidence="1">Cell membrane</location>
    </subcellularLocation>
</comment>
<dbReference type="Pfam" id="PF04277">
    <property type="entry name" value="OAD_gamma"/>
    <property type="match status" value="1"/>
</dbReference>
<dbReference type="Proteomes" id="UP001519306">
    <property type="component" value="Unassembled WGS sequence"/>
</dbReference>